<evidence type="ECO:0000313" key="4">
    <source>
        <dbReference type="Proteomes" id="UP000268014"/>
    </source>
</evidence>
<gene>
    <name evidence="3" type="ORF">HPLM_LOCUS4241</name>
</gene>
<evidence type="ECO:0000256" key="1">
    <source>
        <dbReference type="ARBA" id="ARBA00001968"/>
    </source>
</evidence>
<evidence type="ECO:0000313" key="3">
    <source>
        <dbReference type="EMBL" id="VDO22779.1"/>
    </source>
</evidence>
<proteinExistence type="predicted"/>
<dbReference type="InterPro" id="IPR003697">
    <property type="entry name" value="Maf-like"/>
</dbReference>
<dbReference type="OrthoDB" id="10267058at2759"/>
<protein>
    <submittedName>
        <fullName evidence="5">Maf-like protein</fullName>
    </submittedName>
</protein>
<dbReference type="SUPFAM" id="SSF52972">
    <property type="entry name" value="ITPase-like"/>
    <property type="match status" value="1"/>
</dbReference>
<dbReference type="InterPro" id="IPR029001">
    <property type="entry name" value="ITPase-like_fam"/>
</dbReference>
<dbReference type="Gene3D" id="3.90.950.10">
    <property type="match status" value="2"/>
</dbReference>
<dbReference type="STRING" id="6290.A0A158QKB2"/>
<dbReference type="Pfam" id="PF02545">
    <property type="entry name" value="Maf"/>
    <property type="match status" value="2"/>
</dbReference>
<dbReference type="Proteomes" id="UP000268014">
    <property type="component" value="Unassembled WGS sequence"/>
</dbReference>
<accession>A0A158QKB2</accession>
<evidence type="ECO:0000313" key="5">
    <source>
        <dbReference type="WBParaSite" id="HPLM_0000424901-mRNA-1"/>
    </source>
</evidence>
<keyword evidence="2" id="KW-0378">Hydrolase</keyword>
<keyword evidence="4" id="KW-1185">Reference proteome</keyword>
<reference evidence="3 4" key="2">
    <citation type="submission" date="2018-11" db="EMBL/GenBank/DDBJ databases">
        <authorList>
            <consortium name="Pathogen Informatics"/>
        </authorList>
    </citation>
    <scope>NUCLEOTIDE SEQUENCE [LARGE SCALE GENOMIC DNA]</scope>
    <source>
        <strain evidence="3 4">MHpl1</strain>
    </source>
</reference>
<name>A0A158QKB2_HAEPC</name>
<dbReference type="WBParaSite" id="HPLM_0000424901-mRNA-1">
    <property type="protein sequence ID" value="HPLM_0000424901-mRNA-1"/>
    <property type="gene ID" value="HPLM_0000424901"/>
</dbReference>
<dbReference type="AlphaFoldDB" id="A0A158QKB2"/>
<dbReference type="PANTHER" id="PTHR43213:SF5">
    <property type="entry name" value="BIFUNCTIONAL DTTP_UTP PYROPHOSPHATASE_METHYLTRANSFERASE PROTEIN-RELATED"/>
    <property type="match status" value="1"/>
</dbReference>
<dbReference type="EMBL" id="UZAF01016189">
    <property type="protein sequence ID" value="VDO22779.1"/>
    <property type="molecule type" value="Genomic_DNA"/>
</dbReference>
<dbReference type="OMA" id="CYYNAVG"/>
<sequence length="119" mass="13087">MVRVSNFEENLPKSLPAREFVEQTAAGKLHAVLEEMKTNKELFDVVIASDTVIYFEGNIIGKPEDAKDAFNTLQRSRAGSYGIQEYGAVFVKAVHGCFSNVVGLPIYKVHSALVNKGIL</sequence>
<comment type="cofactor">
    <cofactor evidence="1">
        <name>a divalent metal cation</name>
        <dbReference type="ChEBI" id="CHEBI:60240"/>
    </cofactor>
</comment>
<dbReference type="PANTHER" id="PTHR43213">
    <property type="entry name" value="BIFUNCTIONAL DTTP/UTP PYROPHOSPHATASE/METHYLTRANSFERASE PROTEIN-RELATED"/>
    <property type="match status" value="1"/>
</dbReference>
<dbReference type="GO" id="GO:0047429">
    <property type="term" value="F:nucleoside triphosphate diphosphatase activity"/>
    <property type="evidence" value="ECO:0007669"/>
    <property type="project" value="InterPro"/>
</dbReference>
<evidence type="ECO:0000256" key="2">
    <source>
        <dbReference type="ARBA" id="ARBA00022801"/>
    </source>
</evidence>
<reference evidence="5" key="1">
    <citation type="submission" date="2016-04" db="UniProtKB">
        <authorList>
            <consortium name="WormBaseParasite"/>
        </authorList>
    </citation>
    <scope>IDENTIFICATION</scope>
</reference>
<organism evidence="5">
    <name type="scientific">Haemonchus placei</name>
    <name type="common">Barber's pole worm</name>
    <dbReference type="NCBI Taxonomy" id="6290"/>
    <lineage>
        <taxon>Eukaryota</taxon>
        <taxon>Metazoa</taxon>
        <taxon>Ecdysozoa</taxon>
        <taxon>Nematoda</taxon>
        <taxon>Chromadorea</taxon>
        <taxon>Rhabditida</taxon>
        <taxon>Rhabditina</taxon>
        <taxon>Rhabditomorpha</taxon>
        <taxon>Strongyloidea</taxon>
        <taxon>Trichostrongylidae</taxon>
        <taxon>Haemonchus</taxon>
    </lineage>
</organism>